<gene>
    <name evidence="6" type="ORF">SO694_00240014</name>
</gene>
<protein>
    <recommendedName>
        <fullName evidence="3">4a-hydroxytetrahydrobiopterin dehydratase</fullName>
        <ecNumber evidence="3">4.2.1.96</ecNumber>
    </recommendedName>
    <alternativeName>
        <fullName evidence="5">4-alpha-hydroxy-tetrahydropterin dehydratase</fullName>
    </alternativeName>
</protein>
<dbReference type="EC" id="4.2.1.96" evidence="3"/>
<dbReference type="Gene3D" id="3.30.1360.20">
    <property type="entry name" value="Transcriptional coactivator/pterin dehydratase"/>
    <property type="match status" value="1"/>
</dbReference>
<evidence type="ECO:0000256" key="2">
    <source>
        <dbReference type="ARBA" id="ARBA00006472"/>
    </source>
</evidence>
<dbReference type="PANTHER" id="PTHR12599:SF0">
    <property type="entry name" value="PTERIN-4-ALPHA-CARBINOLAMINE DEHYDRATASE"/>
    <property type="match status" value="1"/>
</dbReference>
<evidence type="ECO:0000256" key="1">
    <source>
        <dbReference type="ARBA" id="ARBA00001554"/>
    </source>
</evidence>
<proteinExistence type="inferred from homology"/>
<sequence length="140" mass="15200">MLRAAVAQLARRPRAALFATKAHAFDAAGRAAALDELKARGWNDQLPGRDAIAKRFEFENFNEAFGFMTRVALYAEGCDHHPEWSNVSSVVHVVLATHDVGGVSSKDHALADFMDYAAVRAAATPHYMDKVTFSGAGKPQ</sequence>
<dbReference type="SUPFAM" id="SSF55248">
    <property type="entry name" value="PCD-like"/>
    <property type="match status" value="1"/>
</dbReference>
<dbReference type="Pfam" id="PF01329">
    <property type="entry name" value="Pterin_4a"/>
    <property type="match status" value="1"/>
</dbReference>
<dbReference type="InterPro" id="IPR001533">
    <property type="entry name" value="Pterin_deHydtase"/>
</dbReference>
<evidence type="ECO:0000256" key="3">
    <source>
        <dbReference type="ARBA" id="ARBA00013252"/>
    </source>
</evidence>
<keyword evidence="4" id="KW-0456">Lyase</keyword>
<dbReference type="HAMAP" id="MF_00434">
    <property type="entry name" value="Pterin_4_alpha"/>
    <property type="match status" value="1"/>
</dbReference>
<organism evidence="6 7">
    <name type="scientific">Aureococcus anophagefferens</name>
    <name type="common">Harmful bloom alga</name>
    <dbReference type="NCBI Taxonomy" id="44056"/>
    <lineage>
        <taxon>Eukaryota</taxon>
        <taxon>Sar</taxon>
        <taxon>Stramenopiles</taxon>
        <taxon>Ochrophyta</taxon>
        <taxon>Pelagophyceae</taxon>
        <taxon>Pelagomonadales</taxon>
        <taxon>Pelagomonadaceae</taxon>
        <taxon>Aureococcus</taxon>
    </lineage>
</organism>
<comment type="similarity">
    <text evidence="2">Belongs to the pterin-4-alpha-carbinolamine dehydratase family.</text>
</comment>
<name>A0ABR1FRQ0_AURAN</name>
<dbReference type="NCBIfam" id="NF002018">
    <property type="entry name" value="PRK00823.1-3"/>
    <property type="match status" value="1"/>
</dbReference>
<dbReference type="InterPro" id="IPR036428">
    <property type="entry name" value="PCD_sf"/>
</dbReference>
<evidence type="ECO:0000256" key="4">
    <source>
        <dbReference type="ARBA" id="ARBA00023239"/>
    </source>
</evidence>
<dbReference type="PANTHER" id="PTHR12599">
    <property type="entry name" value="PTERIN-4-ALPHA-CARBINOLAMINE DEHYDRATASE"/>
    <property type="match status" value="1"/>
</dbReference>
<evidence type="ECO:0000313" key="6">
    <source>
        <dbReference type="EMBL" id="KAK7236636.1"/>
    </source>
</evidence>
<dbReference type="EMBL" id="JBBJCI010000271">
    <property type="protein sequence ID" value="KAK7236636.1"/>
    <property type="molecule type" value="Genomic_DNA"/>
</dbReference>
<comment type="catalytic activity">
    <reaction evidence="1">
        <text>(4aS,6R)-4a-hydroxy-L-erythro-5,6,7,8-tetrahydrobiopterin = (6R)-L-erythro-6,7-dihydrobiopterin + H2O</text>
        <dbReference type="Rhea" id="RHEA:11920"/>
        <dbReference type="ChEBI" id="CHEBI:15377"/>
        <dbReference type="ChEBI" id="CHEBI:15642"/>
        <dbReference type="ChEBI" id="CHEBI:43120"/>
        <dbReference type="EC" id="4.2.1.96"/>
    </reaction>
</comment>
<comment type="caution">
    <text evidence="6">The sequence shown here is derived from an EMBL/GenBank/DDBJ whole genome shotgun (WGS) entry which is preliminary data.</text>
</comment>
<dbReference type="Proteomes" id="UP001363151">
    <property type="component" value="Unassembled WGS sequence"/>
</dbReference>
<accession>A0ABR1FRQ0</accession>
<evidence type="ECO:0000313" key="7">
    <source>
        <dbReference type="Proteomes" id="UP001363151"/>
    </source>
</evidence>
<keyword evidence="7" id="KW-1185">Reference proteome</keyword>
<reference evidence="6 7" key="1">
    <citation type="submission" date="2024-03" db="EMBL/GenBank/DDBJ databases">
        <title>Aureococcus anophagefferens CCMP1851 and Kratosvirus quantuckense: Draft genome of a second virus-susceptible host strain in the model system.</title>
        <authorList>
            <person name="Chase E."/>
            <person name="Truchon A.R."/>
            <person name="Schepens W."/>
            <person name="Wilhelm S.W."/>
        </authorList>
    </citation>
    <scope>NUCLEOTIDE SEQUENCE [LARGE SCALE GENOMIC DNA]</scope>
    <source>
        <strain evidence="6 7">CCMP1851</strain>
    </source>
</reference>
<evidence type="ECO:0000256" key="5">
    <source>
        <dbReference type="ARBA" id="ARBA00030497"/>
    </source>
</evidence>